<gene>
    <name evidence="2" type="ORF">LBRM2904_02.0780</name>
</gene>
<dbReference type="Proteomes" id="UP000319462">
    <property type="component" value="Chromosome 2"/>
</dbReference>
<organism evidence="2 3">
    <name type="scientific">Leishmania braziliensis MHOM/BR/75/M2904</name>
    <dbReference type="NCBI Taxonomy" id="420245"/>
    <lineage>
        <taxon>Eukaryota</taxon>
        <taxon>Discoba</taxon>
        <taxon>Euglenozoa</taxon>
        <taxon>Kinetoplastea</taxon>
        <taxon>Metakinetoplastina</taxon>
        <taxon>Trypanosomatida</taxon>
        <taxon>Trypanosomatidae</taxon>
        <taxon>Leishmaniinae</taxon>
        <taxon>Leishmania</taxon>
        <taxon>Leishmania braziliensis species complex</taxon>
    </lineage>
</organism>
<accession>A0A3P3YWY5</accession>
<dbReference type="AlphaFoldDB" id="A0A3P3YWY5"/>
<feature type="region of interest" description="Disordered" evidence="1">
    <location>
        <begin position="238"/>
        <end position="281"/>
    </location>
</feature>
<name>A0A3P3YWY5_LEIBR</name>
<proteinExistence type="predicted"/>
<feature type="compositionally biased region" description="Low complexity" evidence="1">
    <location>
        <begin position="87"/>
        <end position="100"/>
    </location>
</feature>
<protein>
    <submittedName>
        <fullName evidence="2">Hypothetical_protein</fullName>
    </submittedName>
</protein>
<evidence type="ECO:0000313" key="3">
    <source>
        <dbReference type="Proteomes" id="UP000319462"/>
    </source>
</evidence>
<feature type="compositionally biased region" description="Polar residues" evidence="1">
    <location>
        <begin position="139"/>
        <end position="148"/>
    </location>
</feature>
<evidence type="ECO:0000256" key="1">
    <source>
        <dbReference type="SAM" id="MobiDB-lite"/>
    </source>
</evidence>
<feature type="region of interest" description="Disordered" evidence="1">
    <location>
        <begin position="360"/>
        <end position="380"/>
    </location>
</feature>
<evidence type="ECO:0000313" key="2">
    <source>
        <dbReference type="EMBL" id="SYZ62457.1"/>
    </source>
</evidence>
<feature type="compositionally biased region" description="Polar residues" evidence="1">
    <location>
        <begin position="251"/>
        <end position="266"/>
    </location>
</feature>
<reference evidence="2 3" key="1">
    <citation type="submission" date="2018-09" db="EMBL/GenBank/DDBJ databases">
        <authorList>
            <person name="Peiro R."/>
            <person name="Begona"/>
            <person name="Cbmso G."/>
            <person name="Lopez M."/>
            <person name="Gonzalez S."/>
        </authorList>
    </citation>
    <scope>NUCLEOTIDE SEQUENCE [LARGE SCALE GENOMIC DNA]</scope>
</reference>
<feature type="region of interest" description="Disordered" evidence="1">
    <location>
        <begin position="74"/>
        <end position="156"/>
    </location>
</feature>
<dbReference type="EMBL" id="LS997601">
    <property type="protein sequence ID" value="SYZ62457.1"/>
    <property type="molecule type" value="Genomic_DNA"/>
</dbReference>
<sequence length="420" mass="44862">MGAAGPSHHRASLSVSPRWTPSQCNIVSSKKRMECCPGCESFSDTVPPLTPSTIVHRPPSPLSLSLLFPCRSSCGPGQSARHEGRRTPSSHTPPHHSTSTDTLRRTAWSPQLMGGIRADTATASPPMETPSLPGKDSNAEPSATTTDSPLPPASTAASVEDLKRLTALGTLLVNMGAASEEKVFGMKDSAPMLAYRANRMRELLVINRPQDDAAAHPFIWHKPWTWWSSGAQVSPIAVRRESTQEEGASAPGTTSRPQRTGSTQTEADVVAPPPPKRKKGLPAVDMRALTDEEAEALTPAVRDERAKLLRSEMRIHELLQGLESTRYRYLAPSHNFKCEAEVMAVIRCYAERNQARAASLAAEGGGAPPGTAAASHNGVSGGGEKAVVRADLLACGPHVKHLKVCAESMVMKYSQEGEVA</sequence>